<organismHost>
    <name type="scientific">Pieris brassicae</name>
    <name type="common">White butterfly</name>
    <name type="synonym">Large white butterfly</name>
    <dbReference type="NCBI Taxonomy" id="7116"/>
</organismHost>
<reference evidence="1" key="1">
    <citation type="submission" date="2019-11" db="EMBL/GenBank/DDBJ databases">
        <title>Studies on the baculoviruses infecting the caterpillars, Spilarctia obliqua Walker (Erebidae) and Pieris brassicae Linn. (Pieridae) (Insecta: Lepidoptera).</title>
        <authorList>
            <person name="Paul S."/>
            <person name="Arumugaperumal A."/>
            <person name="Sathiya Balasingh Thangapandi E.J.J."/>
            <person name="Sarjubala Devi H."/>
            <person name="Johnson T."/>
            <person name="Maisnam S."/>
            <person name="Krishnavel S."/>
            <person name="Soman Syamala S."/>
            <person name="Ramamoorthy S."/>
            <person name="Karthikeyan R."/>
            <person name="Subburaman C."/>
            <person name="Jeyaprakash R."/>
            <person name="Azhaguchamy M."/>
            <person name="Ramaiyer V."/>
            <person name="Sivasubramaniam S."/>
        </authorList>
    </citation>
    <scope>NUCLEOTIDE SEQUENCE</scope>
    <source>
        <strain evidence="1">Manipur</strain>
    </source>
</reference>
<name>A0A7G9U8T0_GVPB</name>
<protein>
    <submittedName>
        <fullName evidence="1">Uncharacterized protein</fullName>
    </submittedName>
</protein>
<proteinExistence type="predicted"/>
<evidence type="ECO:0000313" key="1">
    <source>
        <dbReference type="EMBL" id="QNN89511.1"/>
    </source>
</evidence>
<sequence length="78" mass="9237">MFPAETISLNQIVEILKEAIEAVENEDLKNKLLQIKNKCTATKTVKWKKRVHKNIHCRICTCIIKTFVWKIKVCWLLR</sequence>
<dbReference type="EMBL" id="MN750573">
    <property type="protein sequence ID" value="QNN89511.1"/>
    <property type="molecule type" value="Genomic_DNA"/>
</dbReference>
<accession>A0A7G9U8T0</accession>
<organism evidence="1">
    <name type="scientific">Pieris brassicae granulosis virus</name>
    <name type="common">PbGV</name>
    <name type="synonym">Pieris brassicae granulovirus</name>
    <dbReference type="NCBI Taxonomy" id="10465"/>
    <lineage>
        <taxon>Viruses</taxon>
        <taxon>Viruses incertae sedis</taxon>
        <taxon>Naldaviricetes</taxon>
        <taxon>Lefavirales</taxon>
        <taxon>Baculoviridae</taxon>
        <taxon>Betabaculovirus</taxon>
        <taxon>Betabaculovirus arrapae</taxon>
    </lineage>
</organism>